<protein>
    <submittedName>
        <fullName evidence="3 4">Leptin-like</fullName>
    </submittedName>
</protein>
<gene>
    <name evidence="3 4" type="primary">LOC117545768</name>
</gene>
<name>A0A6P8V2U8_GYMAC</name>
<evidence type="ECO:0000313" key="3">
    <source>
        <dbReference type="RefSeq" id="XP_034071612.1"/>
    </source>
</evidence>
<keyword evidence="2" id="KW-1185">Reference proteome</keyword>
<keyword evidence="1" id="KW-0732">Signal</keyword>
<evidence type="ECO:0000313" key="2">
    <source>
        <dbReference type="Proteomes" id="UP000515161"/>
    </source>
</evidence>
<dbReference type="Proteomes" id="UP000515161">
    <property type="component" value="Unplaced"/>
</dbReference>
<sequence length="166" mass="18563">MDNTLALLFPLLFIFSVGTAAPLPMDVVNMKSTVKRISETLVNSLNQHLQMQDESGRMLSPPAADLNGPSSIVIVLEGFNRKISSDSYFAVTQTKSHISSLTSYVKEWMKAQCSEQQPRGSEPASLLRLKQRSRPEFLDTVSTEALMRVREFLNLLLQNLDDLESC</sequence>
<dbReference type="Gene3D" id="1.20.1250.10">
    <property type="match status" value="1"/>
</dbReference>
<proteinExistence type="predicted"/>
<dbReference type="AlphaFoldDB" id="A0A6P8V2U8"/>
<dbReference type="GeneID" id="117545768"/>
<evidence type="ECO:0000313" key="4">
    <source>
        <dbReference type="RefSeq" id="XP_034071613.1"/>
    </source>
</evidence>
<feature type="chain" id="PRO_5044654473" evidence="1">
    <location>
        <begin position="21"/>
        <end position="166"/>
    </location>
</feature>
<accession>A0A6P8V2U8</accession>
<evidence type="ECO:0000256" key="1">
    <source>
        <dbReference type="SAM" id="SignalP"/>
    </source>
</evidence>
<feature type="signal peptide" evidence="1">
    <location>
        <begin position="1"/>
        <end position="20"/>
    </location>
</feature>
<dbReference type="RefSeq" id="XP_034071612.1">
    <property type="nucleotide sequence ID" value="XM_034215721.1"/>
</dbReference>
<dbReference type="InterPro" id="IPR009079">
    <property type="entry name" value="4_helix_cytokine-like_core"/>
</dbReference>
<reference evidence="3 4" key="1">
    <citation type="submission" date="2025-04" db="UniProtKB">
        <authorList>
            <consortium name="RefSeq"/>
        </authorList>
    </citation>
    <scope>IDENTIFICATION</scope>
</reference>
<organism evidence="2 3">
    <name type="scientific">Gymnodraco acuticeps</name>
    <name type="common">Antarctic dragonfish</name>
    <dbReference type="NCBI Taxonomy" id="8218"/>
    <lineage>
        <taxon>Eukaryota</taxon>
        <taxon>Metazoa</taxon>
        <taxon>Chordata</taxon>
        <taxon>Craniata</taxon>
        <taxon>Vertebrata</taxon>
        <taxon>Euteleostomi</taxon>
        <taxon>Actinopterygii</taxon>
        <taxon>Neopterygii</taxon>
        <taxon>Teleostei</taxon>
        <taxon>Neoteleostei</taxon>
        <taxon>Acanthomorphata</taxon>
        <taxon>Eupercaria</taxon>
        <taxon>Perciformes</taxon>
        <taxon>Notothenioidei</taxon>
        <taxon>Bathydraconidae</taxon>
        <taxon>Gymnodraco</taxon>
    </lineage>
</organism>
<dbReference type="SUPFAM" id="SSF47266">
    <property type="entry name" value="4-helical cytokines"/>
    <property type="match status" value="1"/>
</dbReference>
<dbReference type="OrthoDB" id="8444189at2759"/>
<dbReference type="KEGG" id="gacu:117545768"/>
<dbReference type="RefSeq" id="XP_034071613.1">
    <property type="nucleotide sequence ID" value="XM_034215722.1"/>
</dbReference>